<comment type="catalytic activity">
    <reaction evidence="6">
        <text>a uridine in tRNA + S-adenosyl-L-methionine = a 3-[(3S)-3-amino-3-carboxypropyl]uridine in tRNA + S-methyl-5'-thioadenosine + H(+)</text>
        <dbReference type="Rhea" id="RHEA:62432"/>
        <dbReference type="Rhea" id="RHEA-COMP:13339"/>
        <dbReference type="Rhea" id="RHEA-COMP:16092"/>
        <dbReference type="ChEBI" id="CHEBI:15378"/>
        <dbReference type="ChEBI" id="CHEBI:17509"/>
        <dbReference type="ChEBI" id="CHEBI:59789"/>
        <dbReference type="ChEBI" id="CHEBI:65315"/>
        <dbReference type="ChEBI" id="CHEBI:82930"/>
        <dbReference type="EC" id="2.5.1.25"/>
    </reaction>
</comment>
<dbReference type="Pfam" id="PF03942">
    <property type="entry name" value="DTW"/>
    <property type="match status" value="1"/>
</dbReference>
<gene>
    <name evidence="8" type="primary">DTWD2</name>
    <name evidence="8" type="ORF">OS493_016508</name>
</gene>
<dbReference type="OrthoDB" id="408541at2759"/>
<accession>A0A9X0D5C1</accession>
<evidence type="ECO:0000256" key="1">
    <source>
        <dbReference type="ARBA" id="ARBA00012386"/>
    </source>
</evidence>
<keyword evidence="2" id="KW-0808">Transferase</keyword>
<comment type="caution">
    <text evidence="8">The sequence shown here is derived from an EMBL/GenBank/DDBJ whole genome shotgun (WGS) entry which is preliminary data.</text>
</comment>
<keyword evidence="4" id="KW-0819">tRNA processing</keyword>
<name>A0A9X0D5C1_9CNID</name>
<comment type="similarity">
    <text evidence="5">Belongs to the TDD superfamily. DTWD2 family.</text>
</comment>
<evidence type="ECO:0000259" key="7">
    <source>
        <dbReference type="SMART" id="SM01144"/>
    </source>
</evidence>
<dbReference type="PANTHER" id="PTHR21392">
    <property type="entry name" value="TRNA-URIDINE AMINOCARBOXYPROPYLTRANSFERASE 2"/>
    <property type="match status" value="1"/>
</dbReference>
<dbReference type="InterPro" id="IPR005636">
    <property type="entry name" value="DTW"/>
</dbReference>
<evidence type="ECO:0000256" key="2">
    <source>
        <dbReference type="ARBA" id="ARBA00022679"/>
    </source>
</evidence>
<evidence type="ECO:0000256" key="3">
    <source>
        <dbReference type="ARBA" id="ARBA00022691"/>
    </source>
</evidence>
<evidence type="ECO:0000256" key="5">
    <source>
        <dbReference type="ARBA" id="ARBA00034489"/>
    </source>
</evidence>
<keyword evidence="9" id="KW-1185">Reference proteome</keyword>
<dbReference type="PANTHER" id="PTHR21392:SF0">
    <property type="entry name" value="TRNA-URIDINE AMINOCARBOXYPROPYLTRANSFERASE 2"/>
    <property type="match status" value="1"/>
</dbReference>
<organism evidence="8 9">
    <name type="scientific">Desmophyllum pertusum</name>
    <dbReference type="NCBI Taxonomy" id="174260"/>
    <lineage>
        <taxon>Eukaryota</taxon>
        <taxon>Metazoa</taxon>
        <taxon>Cnidaria</taxon>
        <taxon>Anthozoa</taxon>
        <taxon>Hexacorallia</taxon>
        <taxon>Scleractinia</taxon>
        <taxon>Caryophylliina</taxon>
        <taxon>Caryophylliidae</taxon>
        <taxon>Desmophyllum</taxon>
    </lineage>
</organism>
<proteinExistence type="inferred from homology"/>
<evidence type="ECO:0000256" key="6">
    <source>
        <dbReference type="ARBA" id="ARBA00048718"/>
    </source>
</evidence>
<evidence type="ECO:0000256" key="4">
    <source>
        <dbReference type="ARBA" id="ARBA00022694"/>
    </source>
</evidence>
<dbReference type="EC" id="2.5.1.25" evidence="1"/>
<dbReference type="Proteomes" id="UP001163046">
    <property type="component" value="Unassembled WGS sequence"/>
</dbReference>
<sequence length="294" mass="33840">MGNAAGASWNLSQIHTAQRLIPLDKFKMADQEDNDSDFFRTFADVPLNPPEKRDMCARCKRPLSVCLCAHFPSKFLQISTKIHVLQHPREESRLLTTVPLLEACLPPEKLVIRRGRRFFKNDWPDLHKMINKSTTLLLYPGPTAENIKTLEQPPPGEHYDIIVLDGTWRQARDIFNNNSFLCQARQVQLEHDHISEYVIRTQPNSKSLCTIEAIALSLSLLEDNDEIAEVLIRPLRALCKIQLDHGAVVHFNKDHEDEIMLRAQKQERCQNRKMNGEIEAMTDEQKVKSQLDDT</sequence>
<evidence type="ECO:0000313" key="8">
    <source>
        <dbReference type="EMBL" id="KAJ7385424.1"/>
    </source>
</evidence>
<dbReference type="GO" id="GO:0016432">
    <property type="term" value="F:tRNA-uridine aminocarboxypropyltransferase activity"/>
    <property type="evidence" value="ECO:0007669"/>
    <property type="project" value="UniProtKB-EC"/>
</dbReference>
<keyword evidence="3" id="KW-0949">S-adenosyl-L-methionine</keyword>
<dbReference type="SMART" id="SM01144">
    <property type="entry name" value="DTW"/>
    <property type="match status" value="1"/>
</dbReference>
<dbReference type="AlphaFoldDB" id="A0A9X0D5C1"/>
<feature type="domain" description="DTW" evidence="7">
    <location>
        <begin position="52"/>
        <end position="247"/>
    </location>
</feature>
<dbReference type="GO" id="GO:0008033">
    <property type="term" value="P:tRNA processing"/>
    <property type="evidence" value="ECO:0007669"/>
    <property type="project" value="UniProtKB-KW"/>
</dbReference>
<evidence type="ECO:0000313" key="9">
    <source>
        <dbReference type="Proteomes" id="UP001163046"/>
    </source>
</evidence>
<dbReference type="EMBL" id="MU825881">
    <property type="protein sequence ID" value="KAJ7385424.1"/>
    <property type="molecule type" value="Genomic_DNA"/>
</dbReference>
<protein>
    <recommendedName>
        <fullName evidence="1">tRNA-uridine aminocarboxypropyltransferase</fullName>
        <ecNumber evidence="1">2.5.1.25</ecNumber>
    </recommendedName>
</protein>
<reference evidence="8" key="1">
    <citation type="submission" date="2023-01" db="EMBL/GenBank/DDBJ databases">
        <title>Genome assembly of the deep-sea coral Lophelia pertusa.</title>
        <authorList>
            <person name="Herrera S."/>
            <person name="Cordes E."/>
        </authorList>
    </citation>
    <scope>NUCLEOTIDE SEQUENCE</scope>
    <source>
        <strain evidence="8">USNM1676648</strain>
        <tissue evidence="8">Polyp</tissue>
    </source>
</reference>
<dbReference type="InterPro" id="IPR039262">
    <property type="entry name" value="DTWD2/TAPT"/>
</dbReference>